<dbReference type="KEGG" id="rarg:115726629"/>
<dbReference type="InterPro" id="IPR051058">
    <property type="entry name" value="GDSL_Est/Lipase"/>
</dbReference>
<gene>
    <name evidence="4" type="primary">LOC115726629</name>
</gene>
<accession>A0A8B8MRV8</accession>
<organism evidence="3 4">
    <name type="scientific">Rhodamnia argentea</name>
    <dbReference type="NCBI Taxonomy" id="178133"/>
    <lineage>
        <taxon>Eukaryota</taxon>
        <taxon>Viridiplantae</taxon>
        <taxon>Streptophyta</taxon>
        <taxon>Embryophyta</taxon>
        <taxon>Tracheophyta</taxon>
        <taxon>Spermatophyta</taxon>
        <taxon>Magnoliopsida</taxon>
        <taxon>eudicotyledons</taxon>
        <taxon>Gunneridae</taxon>
        <taxon>Pentapetalae</taxon>
        <taxon>rosids</taxon>
        <taxon>malvids</taxon>
        <taxon>Myrtales</taxon>
        <taxon>Myrtaceae</taxon>
        <taxon>Myrtoideae</taxon>
        <taxon>Myrteae</taxon>
        <taxon>Australasian group</taxon>
        <taxon>Rhodamnia</taxon>
    </lineage>
</organism>
<dbReference type="AlphaFoldDB" id="A0A8B8MRV8"/>
<dbReference type="Proteomes" id="UP000827889">
    <property type="component" value="Chromosome 9"/>
</dbReference>
<sequence>MAEMSSSLLPSMSPCYKRNWLLSWGIGMMLVSALADDVPPVFLFGDSTFDVETNDCIPTRAKANFPYNGIDFPNALATGRFSNGYNNADEIVSSDGIFNLMLQLDITNIEEACSGQGTLNAEEPCFVDDSPNLCPNRGEYLFWDLFHPTQYATHKAAVTLFTGGPTFVVPMNLGQLARASA</sequence>
<name>A0A8B8MRV8_9MYRT</name>
<dbReference type="OrthoDB" id="1600564at2759"/>
<dbReference type="Gene3D" id="3.40.50.1110">
    <property type="entry name" value="SGNH hydrolase"/>
    <property type="match status" value="1"/>
</dbReference>
<protein>
    <submittedName>
        <fullName evidence="4">GDSL esterase/lipase LTL1-like</fullName>
    </submittedName>
</protein>
<feature type="chain" id="PRO_5034572740" evidence="2">
    <location>
        <begin position="36"/>
        <end position="181"/>
    </location>
</feature>
<dbReference type="RefSeq" id="XP_030512449.1">
    <property type="nucleotide sequence ID" value="XM_030656589.1"/>
</dbReference>
<dbReference type="InterPro" id="IPR036514">
    <property type="entry name" value="SGNH_hydro_sf"/>
</dbReference>
<evidence type="ECO:0000313" key="3">
    <source>
        <dbReference type="Proteomes" id="UP000827889"/>
    </source>
</evidence>
<dbReference type="PANTHER" id="PTHR45648:SF180">
    <property type="entry name" value="OS04G0561800 PROTEIN"/>
    <property type="match status" value="1"/>
</dbReference>
<dbReference type="PANTHER" id="PTHR45648">
    <property type="entry name" value="GDSL LIPASE/ACYLHYDROLASE FAMILY PROTEIN (AFU_ORTHOLOGUE AFUA_4G14700)"/>
    <property type="match status" value="1"/>
</dbReference>
<dbReference type="GO" id="GO:0016787">
    <property type="term" value="F:hydrolase activity"/>
    <property type="evidence" value="ECO:0007669"/>
    <property type="project" value="UniProtKB-KW"/>
</dbReference>
<proteinExistence type="predicted"/>
<keyword evidence="2" id="KW-0732">Signal</keyword>
<evidence type="ECO:0000313" key="4">
    <source>
        <dbReference type="RefSeq" id="XP_030512449.1"/>
    </source>
</evidence>
<dbReference type="GeneID" id="115726629"/>
<keyword evidence="3" id="KW-1185">Reference proteome</keyword>
<evidence type="ECO:0000256" key="1">
    <source>
        <dbReference type="ARBA" id="ARBA00022801"/>
    </source>
</evidence>
<evidence type="ECO:0000256" key="2">
    <source>
        <dbReference type="SAM" id="SignalP"/>
    </source>
</evidence>
<feature type="signal peptide" evidence="2">
    <location>
        <begin position="1"/>
        <end position="35"/>
    </location>
</feature>
<keyword evidence="1" id="KW-0378">Hydrolase</keyword>
<reference evidence="4" key="1">
    <citation type="submission" date="2025-08" db="UniProtKB">
        <authorList>
            <consortium name="RefSeq"/>
        </authorList>
    </citation>
    <scope>IDENTIFICATION</scope>
    <source>
        <tissue evidence="4">Leaf</tissue>
    </source>
</reference>